<dbReference type="PIRSF" id="PIRSF005785">
    <property type="entry name" value="Zn-prot_arch"/>
    <property type="match status" value="1"/>
</dbReference>
<evidence type="ECO:0000256" key="4">
    <source>
        <dbReference type="ARBA" id="ARBA00022801"/>
    </source>
</evidence>
<dbReference type="SUPFAM" id="SSF55486">
    <property type="entry name" value="Metalloproteases ('zincins'), catalytic domain"/>
    <property type="match status" value="1"/>
</dbReference>
<evidence type="ECO:0000256" key="5">
    <source>
        <dbReference type="ARBA" id="ARBA00022833"/>
    </source>
</evidence>
<evidence type="ECO:0000256" key="6">
    <source>
        <dbReference type="ARBA" id="ARBA00023049"/>
    </source>
</evidence>
<dbReference type="Pfam" id="PF07998">
    <property type="entry name" value="Peptidase_M54"/>
    <property type="match status" value="1"/>
</dbReference>
<evidence type="ECO:0000256" key="1">
    <source>
        <dbReference type="ARBA" id="ARBA00001947"/>
    </source>
</evidence>
<dbReference type="InterPro" id="IPR012091">
    <property type="entry name" value="Pept_M54_archaemetzncn_arc/bac"/>
</dbReference>
<keyword evidence="3" id="KW-0479">Metal-binding</keyword>
<evidence type="ECO:0000313" key="8">
    <source>
        <dbReference type="Proteomes" id="UP000885826"/>
    </source>
</evidence>
<dbReference type="PANTHER" id="PTHR15910:SF1">
    <property type="entry name" value="ARCHAEMETZINCIN-2"/>
    <property type="match status" value="1"/>
</dbReference>
<dbReference type="GO" id="GO:0006508">
    <property type="term" value="P:proteolysis"/>
    <property type="evidence" value="ECO:0007669"/>
    <property type="project" value="UniProtKB-KW"/>
</dbReference>
<evidence type="ECO:0000256" key="2">
    <source>
        <dbReference type="ARBA" id="ARBA00022670"/>
    </source>
</evidence>
<dbReference type="InterPro" id="IPR012962">
    <property type="entry name" value="Pept_M54_archaemetzincn"/>
</dbReference>
<evidence type="ECO:0000313" key="7">
    <source>
        <dbReference type="EMBL" id="HEC77847.1"/>
    </source>
</evidence>
<dbReference type="PANTHER" id="PTHR15910">
    <property type="entry name" value="ARCHAEMETZINCIN"/>
    <property type="match status" value="1"/>
</dbReference>
<dbReference type="EMBL" id="DRIG01000023">
    <property type="protein sequence ID" value="HEC77847.1"/>
    <property type="molecule type" value="Genomic_DNA"/>
</dbReference>
<dbReference type="InterPro" id="IPR024079">
    <property type="entry name" value="MetalloPept_cat_dom_sf"/>
</dbReference>
<reference evidence="7" key="1">
    <citation type="journal article" date="2020" name="mSystems">
        <title>Genome- and Community-Level Interaction Insights into Carbon Utilization and Element Cycling Functions of Hydrothermarchaeota in Hydrothermal Sediment.</title>
        <authorList>
            <person name="Zhou Z."/>
            <person name="Liu Y."/>
            <person name="Xu W."/>
            <person name="Pan J."/>
            <person name="Luo Z.H."/>
            <person name="Li M."/>
        </authorList>
    </citation>
    <scope>NUCLEOTIDE SEQUENCE</scope>
    <source>
        <strain evidence="7">HyVt-388</strain>
    </source>
</reference>
<keyword evidence="6" id="KW-0482">Metalloprotease</keyword>
<name>A0A9C9JZ86_UNCW3</name>
<dbReference type="CDD" id="cd11375">
    <property type="entry name" value="Peptidase_M54"/>
    <property type="match status" value="1"/>
</dbReference>
<dbReference type="AlphaFoldDB" id="A0A9C9JZ86"/>
<gene>
    <name evidence="7" type="ORF">ENI34_01725</name>
</gene>
<comment type="caution">
    <text evidence="7">The sequence shown here is derived from an EMBL/GenBank/DDBJ whole genome shotgun (WGS) entry which is preliminary data.</text>
</comment>
<dbReference type="NCBIfam" id="NF033823">
    <property type="entry name" value="archmetzin"/>
    <property type="match status" value="1"/>
</dbReference>
<sequence>MIDVYQQKSLNYFEVVKDVIRKYLDLNVFDAGSFEIPANAYNPLRQQYNAMHIINYLITLSEKKKAMKLGIVDVDIYSQGMNFIFGLAAPLQKTALVSTHRLFGERLLERISKEVIHELGHLLGLRHCSNEKCVMRFSMTIQDTDDKDLGFCKECRSKIE</sequence>
<protein>
    <submittedName>
        <fullName evidence="7">Zn-dependent protease</fullName>
    </submittedName>
</protein>
<keyword evidence="5" id="KW-0862">Zinc</keyword>
<accession>A0A9C9JZ86</accession>
<keyword evidence="2 7" id="KW-0645">Protease</keyword>
<dbReference type="Proteomes" id="UP000885826">
    <property type="component" value="Unassembled WGS sequence"/>
</dbReference>
<dbReference type="Gene3D" id="3.40.390.10">
    <property type="entry name" value="Collagenase (Catalytic Domain)"/>
    <property type="match status" value="1"/>
</dbReference>
<evidence type="ECO:0000256" key="3">
    <source>
        <dbReference type="ARBA" id="ARBA00022723"/>
    </source>
</evidence>
<dbReference type="GO" id="GO:0008270">
    <property type="term" value="F:zinc ion binding"/>
    <property type="evidence" value="ECO:0007669"/>
    <property type="project" value="InterPro"/>
</dbReference>
<dbReference type="GO" id="GO:0008237">
    <property type="term" value="F:metallopeptidase activity"/>
    <property type="evidence" value="ECO:0007669"/>
    <property type="project" value="UniProtKB-KW"/>
</dbReference>
<comment type="cofactor">
    <cofactor evidence="1">
        <name>Zn(2+)</name>
        <dbReference type="ChEBI" id="CHEBI:29105"/>
    </cofactor>
</comment>
<keyword evidence="4" id="KW-0378">Hydrolase</keyword>
<proteinExistence type="predicted"/>
<organism evidence="7 8">
    <name type="scientific">candidate division WOR-3 bacterium</name>
    <dbReference type="NCBI Taxonomy" id="2052148"/>
    <lineage>
        <taxon>Bacteria</taxon>
        <taxon>Bacteria division WOR-3</taxon>
    </lineage>
</organism>